<sequence length="333" mass="38530">MGGHRIRDQASRKLSPPISNTSLLKDSSSTAHKPESLHPAITFEGDKFVRPNRDTFTYLALDLKTPRLNDIHQHLWLAGLPNAARPLHRQKLLGRNILVTEDPDEHLVWFEAQIFVKPLPDFLLDYNYWNDYLCSDEELHKSACGLLLSYAWLVRHKSDLNIAQETGLLSNNIGWPNWVEFLETFLDNINLDTLSDVNKRYKYGELRLSRLNAIYRLIPPTYSFHNFIRGYRSGSTWYNAFFERHFKWMLAVFAAFSVFLSALQVGLATPMLQENGPFKRASYGFALASLIAVVASVALVIFVWTGLFWYHLLSTWWNDRVVDRRRRNGVLSL</sequence>
<feature type="compositionally biased region" description="Polar residues" evidence="1">
    <location>
        <begin position="17"/>
        <end position="31"/>
    </location>
</feature>
<protein>
    <recommendedName>
        <fullName evidence="5">Subtilisin-like serine protease protein</fullName>
    </recommendedName>
</protein>
<keyword evidence="2" id="KW-0472">Membrane</keyword>
<organism evidence="3 4">
    <name type="scientific">Zopfia rhizophila CBS 207.26</name>
    <dbReference type="NCBI Taxonomy" id="1314779"/>
    <lineage>
        <taxon>Eukaryota</taxon>
        <taxon>Fungi</taxon>
        <taxon>Dikarya</taxon>
        <taxon>Ascomycota</taxon>
        <taxon>Pezizomycotina</taxon>
        <taxon>Dothideomycetes</taxon>
        <taxon>Dothideomycetes incertae sedis</taxon>
        <taxon>Zopfiaceae</taxon>
        <taxon>Zopfia</taxon>
    </lineage>
</organism>
<evidence type="ECO:0000313" key="3">
    <source>
        <dbReference type="EMBL" id="KAF2186743.1"/>
    </source>
</evidence>
<evidence type="ECO:0008006" key="5">
    <source>
        <dbReference type="Google" id="ProtNLM"/>
    </source>
</evidence>
<evidence type="ECO:0000313" key="4">
    <source>
        <dbReference type="Proteomes" id="UP000800200"/>
    </source>
</evidence>
<proteinExistence type="predicted"/>
<accession>A0A6A6E6G1</accession>
<keyword evidence="2" id="KW-0812">Transmembrane</keyword>
<reference evidence="3" key="1">
    <citation type="journal article" date="2020" name="Stud. Mycol.">
        <title>101 Dothideomycetes genomes: a test case for predicting lifestyles and emergence of pathogens.</title>
        <authorList>
            <person name="Haridas S."/>
            <person name="Albert R."/>
            <person name="Binder M."/>
            <person name="Bloem J."/>
            <person name="Labutti K."/>
            <person name="Salamov A."/>
            <person name="Andreopoulos B."/>
            <person name="Baker S."/>
            <person name="Barry K."/>
            <person name="Bills G."/>
            <person name="Bluhm B."/>
            <person name="Cannon C."/>
            <person name="Castanera R."/>
            <person name="Culley D."/>
            <person name="Daum C."/>
            <person name="Ezra D."/>
            <person name="Gonzalez J."/>
            <person name="Henrissat B."/>
            <person name="Kuo A."/>
            <person name="Liang C."/>
            <person name="Lipzen A."/>
            <person name="Lutzoni F."/>
            <person name="Magnuson J."/>
            <person name="Mondo S."/>
            <person name="Nolan M."/>
            <person name="Ohm R."/>
            <person name="Pangilinan J."/>
            <person name="Park H.-J."/>
            <person name="Ramirez L."/>
            <person name="Alfaro M."/>
            <person name="Sun H."/>
            <person name="Tritt A."/>
            <person name="Yoshinaga Y."/>
            <person name="Zwiers L.-H."/>
            <person name="Turgeon B."/>
            <person name="Goodwin S."/>
            <person name="Spatafora J."/>
            <person name="Crous P."/>
            <person name="Grigoriev I."/>
        </authorList>
    </citation>
    <scope>NUCLEOTIDE SEQUENCE</scope>
    <source>
        <strain evidence="3">CBS 207.26</strain>
    </source>
</reference>
<dbReference type="OrthoDB" id="5086500at2759"/>
<dbReference type="Proteomes" id="UP000800200">
    <property type="component" value="Unassembled WGS sequence"/>
</dbReference>
<dbReference type="AlphaFoldDB" id="A0A6A6E6G1"/>
<name>A0A6A6E6G1_9PEZI</name>
<gene>
    <name evidence="3" type="ORF">K469DRAFT_144567</name>
</gene>
<feature type="transmembrane region" description="Helical" evidence="2">
    <location>
        <begin position="248"/>
        <end position="272"/>
    </location>
</feature>
<dbReference type="PANTHER" id="PTHR34414">
    <property type="entry name" value="HET DOMAIN-CONTAINING PROTEIN-RELATED"/>
    <property type="match status" value="1"/>
</dbReference>
<keyword evidence="2" id="KW-1133">Transmembrane helix</keyword>
<feature type="region of interest" description="Disordered" evidence="1">
    <location>
        <begin position="1"/>
        <end position="35"/>
    </location>
</feature>
<evidence type="ECO:0000256" key="1">
    <source>
        <dbReference type="SAM" id="MobiDB-lite"/>
    </source>
</evidence>
<keyword evidence="4" id="KW-1185">Reference proteome</keyword>
<dbReference type="InterPro" id="IPR046536">
    <property type="entry name" value="DUF6601"/>
</dbReference>
<feature type="transmembrane region" description="Helical" evidence="2">
    <location>
        <begin position="284"/>
        <end position="310"/>
    </location>
</feature>
<dbReference type="PANTHER" id="PTHR34414:SF1">
    <property type="entry name" value="SUBTILISIN-LIKE SERINE PROTEASE"/>
    <property type="match status" value="1"/>
</dbReference>
<evidence type="ECO:0000256" key="2">
    <source>
        <dbReference type="SAM" id="Phobius"/>
    </source>
</evidence>
<dbReference type="Pfam" id="PF20246">
    <property type="entry name" value="DUF6601"/>
    <property type="match status" value="1"/>
</dbReference>
<dbReference type="EMBL" id="ML994629">
    <property type="protein sequence ID" value="KAF2186743.1"/>
    <property type="molecule type" value="Genomic_DNA"/>
</dbReference>
<feature type="compositionally biased region" description="Basic and acidic residues" evidence="1">
    <location>
        <begin position="1"/>
        <end position="11"/>
    </location>
</feature>